<proteinExistence type="predicted"/>
<dbReference type="Gene3D" id="1.10.510.10">
    <property type="entry name" value="Transferase(Phosphotransferase) domain 1"/>
    <property type="match status" value="1"/>
</dbReference>
<dbReference type="RefSeq" id="WP_286053794.1">
    <property type="nucleotide sequence ID" value="NZ_JASVWF010000003.1"/>
</dbReference>
<name>A0ABT7MAZ0_9PSEU</name>
<dbReference type="EMBL" id="JASVWF010000003">
    <property type="protein sequence ID" value="MDL5157364.1"/>
    <property type="molecule type" value="Genomic_DNA"/>
</dbReference>
<evidence type="ECO:0000313" key="2">
    <source>
        <dbReference type="Proteomes" id="UP001231924"/>
    </source>
</evidence>
<dbReference type="SUPFAM" id="SSF56112">
    <property type="entry name" value="Protein kinase-like (PK-like)"/>
    <property type="match status" value="1"/>
</dbReference>
<gene>
    <name evidence="1" type="ORF">QRT03_15465</name>
</gene>
<dbReference type="InterPro" id="IPR011009">
    <property type="entry name" value="Kinase-like_dom_sf"/>
</dbReference>
<organism evidence="1 2">
    <name type="scientific">Actinomycetospora termitidis</name>
    <dbReference type="NCBI Taxonomy" id="3053470"/>
    <lineage>
        <taxon>Bacteria</taxon>
        <taxon>Bacillati</taxon>
        <taxon>Actinomycetota</taxon>
        <taxon>Actinomycetes</taxon>
        <taxon>Pseudonocardiales</taxon>
        <taxon>Pseudonocardiaceae</taxon>
        <taxon>Actinomycetospora</taxon>
    </lineage>
</organism>
<keyword evidence="2" id="KW-1185">Reference proteome</keyword>
<dbReference type="Proteomes" id="UP001231924">
    <property type="component" value="Unassembled WGS sequence"/>
</dbReference>
<dbReference type="InterPro" id="IPR006748">
    <property type="entry name" value="NH2Glyco/OHUrea_AB-resist_kin"/>
</dbReference>
<protein>
    <submittedName>
        <fullName evidence="1">Aminoglycoside phosphotransferase family protein</fullName>
    </submittedName>
</protein>
<comment type="caution">
    <text evidence="1">The sequence shown here is derived from an EMBL/GenBank/DDBJ whole genome shotgun (WGS) entry which is preliminary data.</text>
</comment>
<dbReference type="Pfam" id="PF04655">
    <property type="entry name" value="APH_6_hur"/>
    <property type="match status" value="1"/>
</dbReference>
<sequence>MVEVPDEARRRLVARFGPEVSGWLDDVPGRVARLAHRWGLALDGTVLSGNSALVLPADRGVLKLHPDPTIAATEAAALEHWAGAPHVVDLLAHDDGALLLDRLRPGTALPAGTGVPALLPAVRDLWTADPVAPPDLPPLADRVAFWLGRVREQVVDDARVRARMPLEALDRGHAAATALAARPGHHGVVHGDLHPANVLAGPAGPVVIDPRPHVGDRTFDLVDLVLVDPPGRDAAVAALARALDGLDADLLHAWCRALAPATAVAALRTAPDAPRTAALVRSVQHPG</sequence>
<evidence type="ECO:0000313" key="1">
    <source>
        <dbReference type="EMBL" id="MDL5157364.1"/>
    </source>
</evidence>
<accession>A0ABT7MAZ0</accession>
<reference evidence="1 2" key="1">
    <citation type="submission" date="2023-06" db="EMBL/GenBank/DDBJ databases">
        <title>Actinomycetospora Odt1-22.</title>
        <authorList>
            <person name="Supong K."/>
        </authorList>
    </citation>
    <scope>NUCLEOTIDE SEQUENCE [LARGE SCALE GENOMIC DNA]</scope>
    <source>
        <strain evidence="1 2">Odt1-22</strain>
    </source>
</reference>